<accession>A3ZZX5</accession>
<dbReference type="STRING" id="314230.DSM3645_27111"/>
<gene>
    <name evidence="10" type="ORF">DSM3645_27111</name>
</gene>
<dbReference type="RefSeq" id="WP_002653316.1">
    <property type="nucleotide sequence ID" value="NZ_CH672376.1"/>
</dbReference>
<feature type="transmembrane region" description="Helical" evidence="7">
    <location>
        <begin position="481"/>
        <end position="499"/>
    </location>
</feature>
<dbReference type="GO" id="GO:0055085">
    <property type="term" value="P:transmembrane transport"/>
    <property type="evidence" value="ECO:0007669"/>
    <property type="project" value="InterPro"/>
</dbReference>
<evidence type="ECO:0000313" key="10">
    <source>
        <dbReference type="EMBL" id="EAQ77919.1"/>
    </source>
</evidence>
<dbReference type="Proteomes" id="UP000004358">
    <property type="component" value="Unassembled WGS sequence"/>
</dbReference>
<keyword evidence="2 7" id="KW-0813">Transport</keyword>
<dbReference type="Gene3D" id="1.10.3720.10">
    <property type="entry name" value="MetI-like"/>
    <property type="match status" value="1"/>
</dbReference>
<evidence type="ECO:0000256" key="1">
    <source>
        <dbReference type="ARBA" id="ARBA00004651"/>
    </source>
</evidence>
<feature type="coiled-coil region" evidence="8">
    <location>
        <begin position="106"/>
        <end position="140"/>
    </location>
</feature>
<feature type="transmembrane region" description="Helical" evidence="7">
    <location>
        <begin position="315"/>
        <end position="335"/>
    </location>
</feature>
<evidence type="ECO:0000256" key="2">
    <source>
        <dbReference type="ARBA" id="ARBA00022448"/>
    </source>
</evidence>
<keyword evidence="4 7" id="KW-0812">Transmembrane</keyword>
<dbReference type="GO" id="GO:0005886">
    <property type="term" value="C:plasma membrane"/>
    <property type="evidence" value="ECO:0007669"/>
    <property type="project" value="UniProtKB-SubCell"/>
</dbReference>
<protein>
    <submittedName>
        <fullName evidence="10">Nitrate transport permease protein</fullName>
    </submittedName>
</protein>
<dbReference type="SUPFAM" id="SSF161098">
    <property type="entry name" value="MetI-like"/>
    <property type="match status" value="1"/>
</dbReference>
<dbReference type="AlphaFoldDB" id="A3ZZX5"/>
<evidence type="ECO:0000256" key="3">
    <source>
        <dbReference type="ARBA" id="ARBA00022475"/>
    </source>
</evidence>
<keyword evidence="6 7" id="KW-0472">Membrane</keyword>
<dbReference type="CDD" id="cd06261">
    <property type="entry name" value="TM_PBP2"/>
    <property type="match status" value="1"/>
</dbReference>
<feature type="transmembrane region" description="Helical" evidence="7">
    <location>
        <begin position="347"/>
        <end position="370"/>
    </location>
</feature>
<dbReference type="Pfam" id="PF00528">
    <property type="entry name" value="BPD_transp_1"/>
    <property type="match status" value="1"/>
</dbReference>
<feature type="domain" description="ABC transmembrane type-1" evidence="9">
    <location>
        <begin position="308"/>
        <end position="503"/>
    </location>
</feature>
<evidence type="ECO:0000256" key="5">
    <source>
        <dbReference type="ARBA" id="ARBA00022989"/>
    </source>
</evidence>
<name>A3ZZX5_9BACT</name>
<dbReference type="PANTHER" id="PTHR30151">
    <property type="entry name" value="ALKANE SULFONATE ABC TRANSPORTER-RELATED, MEMBRANE SUBUNIT"/>
    <property type="match status" value="1"/>
</dbReference>
<dbReference type="InterPro" id="IPR035906">
    <property type="entry name" value="MetI-like_sf"/>
</dbReference>
<evidence type="ECO:0000259" key="9">
    <source>
        <dbReference type="PROSITE" id="PS50928"/>
    </source>
</evidence>
<comment type="caution">
    <text evidence="10">The sequence shown here is derived from an EMBL/GenBank/DDBJ whole genome shotgun (WGS) entry which is preliminary data.</text>
</comment>
<feature type="transmembrane region" description="Helical" evidence="7">
    <location>
        <begin position="36"/>
        <end position="61"/>
    </location>
</feature>
<evidence type="ECO:0000256" key="6">
    <source>
        <dbReference type="ARBA" id="ARBA00023136"/>
    </source>
</evidence>
<feature type="transmembrane region" description="Helical" evidence="7">
    <location>
        <begin position="382"/>
        <end position="409"/>
    </location>
</feature>
<proteinExistence type="inferred from homology"/>
<reference evidence="10 11" key="1">
    <citation type="submission" date="2006-02" db="EMBL/GenBank/DDBJ databases">
        <authorList>
            <person name="Amann R."/>
            <person name="Ferriera S."/>
            <person name="Johnson J."/>
            <person name="Kravitz S."/>
            <person name="Halpern A."/>
            <person name="Remington K."/>
            <person name="Beeson K."/>
            <person name="Tran B."/>
            <person name="Rogers Y.-H."/>
            <person name="Friedman R."/>
            <person name="Venter J.C."/>
        </authorList>
    </citation>
    <scope>NUCLEOTIDE SEQUENCE [LARGE SCALE GENOMIC DNA]</scope>
    <source>
        <strain evidence="10 11">DSM 3645</strain>
    </source>
</reference>
<keyword evidence="8" id="KW-0175">Coiled coil</keyword>
<organism evidence="10 11">
    <name type="scientific">Blastopirellula marina DSM 3645</name>
    <dbReference type="NCBI Taxonomy" id="314230"/>
    <lineage>
        <taxon>Bacteria</taxon>
        <taxon>Pseudomonadati</taxon>
        <taxon>Planctomycetota</taxon>
        <taxon>Planctomycetia</taxon>
        <taxon>Pirellulales</taxon>
        <taxon>Pirellulaceae</taxon>
        <taxon>Blastopirellula</taxon>
    </lineage>
</organism>
<evidence type="ECO:0000313" key="11">
    <source>
        <dbReference type="Proteomes" id="UP000004358"/>
    </source>
</evidence>
<feature type="transmembrane region" description="Helical" evidence="7">
    <location>
        <begin position="430"/>
        <end position="461"/>
    </location>
</feature>
<dbReference type="InterPro" id="IPR000515">
    <property type="entry name" value="MetI-like"/>
</dbReference>
<comment type="similarity">
    <text evidence="7">Belongs to the binding-protein-dependent transport system permease family.</text>
</comment>
<comment type="subcellular location">
    <subcellularLocation>
        <location evidence="1 7">Cell membrane</location>
        <topology evidence="1 7">Multi-pass membrane protein</topology>
    </subcellularLocation>
</comment>
<evidence type="ECO:0000256" key="7">
    <source>
        <dbReference type="RuleBase" id="RU363032"/>
    </source>
</evidence>
<evidence type="ECO:0000256" key="4">
    <source>
        <dbReference type="ARBA" id="ARBA00022692"/>
    </source>
</evidence>
<sequence>MKYKIIRLLDVAGMNCFEPVVRLCYGEEPRQQVRKIGLFIVAPVVVFALFIGAWAAIAPFIKTKAGSLPSPVDVAGSLVDVYEFHWREYAKKADFARTGDDRDTTLALVTQQLADATERKAVVEAELAELTATLDAETAATLKKYEEAIENQTLVYHASQFEREQELHKLGDKLEVSQDEPREQYVASVREHQTLSARESTHLKELRSDLAAIRKSTTPQFAALLREKNDLDQETQFLDKRASLLSDGNRRSNVASAALTLKNADAALAAAAPGQRYDATLDYLGAEERVLSSAGAIYAKPPTFFDQVFTSIECVFVGFLFATAIAIPIGVLCGLNKVIMASLSPLISLFKPVSPIVWLPIVFIVVGGFIERPDEAWVKPAFLSSAITVALCSLWPTLVNTALGVASIDKDHLNVARVLRLSMWDRLTKIVIPSALPLIFTGLRISLGVGWMVLIAAELLSSSPGLGKFVWDMFNNGSSDTFSQMLLTVFVVGVVGLLLDRIMIVFQRLVSFDGGATAL</sequence>
<evidence type="ECO:0000256" key="8">
    <source>
        <dbReference type="SAM" id="Coils"/>
    </source>
</evidence>
<keyword evidence="5 7" id="KW-1133">Transmembrane helix</keyword>
<dbReference type="EMBL" id="AANZ01000026">
    <property type="protein sequence ID" value="EAQ77919.1"/>
    <property type="molecule type" value="Genomic_DNA"/>
</dbReference>
<dbReference type="PANTHER" id="PTHR30151:SF7">
    <property type="entry name" value="NITRATE IMPORT PERMEASE PROTEIN NRTB"/>
    <property type="match status" value="1"/>
</dbReference>
<dbReference type="eggNOG" id="COG0600">
    <property type="taxonomic scope" value="Bacteria"/>
</dbReference>
<keyword evidence="3" id="KW-1003">Cell membrane</keyword>
<dbReference type="HOGENOM" id="CLU_507035_0_0_0"/>
<dbReference type="PROSITE" id="PS50928">
    <property type="entry name" value="ABC_TM1"/>
    <property type="match status" value="1"/>
</dbReference>